<dbReference type="PIRSF" id="PIRSF037442">
    <property type="entry name" value="UCP037442_abhydr"/>
    <property type="match status" value="1"/>
</dbReference>
<proteinExistence type="predicted"/>
<dbReference type="Pfam" id="PF12146">
    <property type="entry name" value="Hydrolase_4"/>
    <property type="match status" value="1"/>
</dbReference>
<protein>
    <recommendedName>
        <fullName evidence="1">Serine aminopeptidase S33 domain-containing protein</fullName>
    </recommendedName>
</protein>
<dbReference type="AlphaFoldDB" id="A0A1W9HX72"/>
<dbReference type="InterPro" id="IPR017208">
    <property type="entry name" value="UCP037442_abhydr"/>
</dbReference>
<name>A0A1W9HX72_9HYPH</name>
<dbReference type="InterPro" id="IPR022742">
    <property type="entry name" value="Hydrolase_4"/>
</dbReference>
<organism evidence="2 3">
    <name type="scientific">Candidatus Raskinella chloraquaticus</name>
    <dbReference type="NCBI Taxonomy" id="1951219"/>
    <lineage>
        <taxon>Bacteria</taxon>
        <taxon>Pseudomonadati</taxon>
        <taxon>Pseudomonadota</taxon>
        <taxon>Alphaproteobacteria</taxon>
        <taxon>Hyphomicrobiales</taxon>
        <taxon>Phreatobacteraceae</taxon>
        <taxon>Candidatus Raskinella</taxon>
    </lineage>
</organism>
<evidence type="ECO:0000259" key="1">
    <source>
        <dbReference type="Pfam" id="PF12146"/>
    </source>
</evidence>
<dbReference type="Proteomes" id="UP000192872">
    <property type="component" value="Unassembled WGS sequence"/>
</dbReference>
<dbReference type="EMBL" id="LWDL01000016">
    <property type="protein sequence ID" value="OQW52028.1"/>
    <property type="molecule type" value="Genomic_DNA"/>
</dbReference>
<dbReference type="Gene3D" id="3.40.50.1820">
    <property type="entry name" value="alpha/beta hydrolase"/>
    <property type="match status" value="1"/>
</dbReference>
<sequence>MKEAHIEVPARDGFPLSVTFFEPSQDCGVVVVMHSATAVPRKIYTPFARAMAQRGAAVVTYDYRGIGESRPKSLKGFPARMRDWARFDAPGVVDAALENWPGRKLYGVGHSYGGHAMGLMPDNQRQERIAMVAAQSGYWRLIAKRDQPRVWTLLNILGPASVNLLGYVPGEHLGLGQDLPRGVFEEWRRWCMTPDYFFSDPTLDLLANFQNVTAPVLAVGMSDDDWATPRAIDAFVRGFTATKIERLTLTPEQAGVRKVGHLDFFRAQFATTLWPTVIDWLLGRAATAGSL</sequence>
<evidence type="ECO:0000313" key="2">
    <source>
        <dbReference type="EMBL" id="OQW52028.1"/>
    </source>
</evidence>
<dbReference type="InterPro" id="IPR029058">
    <property type="entry name" value="AB_hydrolase_fold"/>
</dbReference>
<feature type="domain" description="Serine aminopeptidase S33" evidence="1">
    <location>
        <begin position="28"/>
        <end position="131"/>
    </location>
</feature>
<reference evidence="2 3" key="1">
    <citation type="journal article" date="2017" name="Water Res.">
        <title>Comammox in drinking water systems.</title>
        <authorList>
            <person name="Wang Y."/>
            <person name="Ma L."/>
            <person name="Mao Y."/>
            <person name="Jiang X."/>
            <person name="Xia Y."/>
            <person name="Yu K."/>
            <person name="Li B."/>
            <person name="Zhang T."/>
        </authorList>
    </citation>
    <scope>NUCLEOTIDE SEQUENCE [LARGE SCALE GENOMIC DNA]</scope>
    <source>
        <strain evidence="2">SG_bin8</strain>
    </source>
</reference>
<evidence type="ECO:0000313" key="3">
    <source>
        <dbReference type="Proteomes" id="UP000192872"/>
    </source>
</evidence>
<comment type="caution">
    <text evidence="2">The sequence shown here is derived from an EMBL/GenBank/DDBJ whole genome shotgun (WGS) entry which is preliminary data.</text>
</comment>
<accession>A0A1W9HX72</accession>
<gene>
    <name evidence="2" type="ORF">A4S15_09345</name>
</gene>
<dbReference type="RefSeq" id="WP_376800491.1">
    <property type="nucleotide sequence ID" value="NZ_DBNB01000013.1"/>
</dbReference>
<dbReference type="SUPFAM" id="SSF53474">
    <property type="entry name" value="alpha/beta-Hydrolases"/>
    <property type="match status" value="1"/>
</dbReference>